<proteinExistence type="predicted"/>
<gene>
    <name evidence="1" type="ORF">S01H1_62381</name>
</gene>
<feature type="non-terminal residue" evidence="1">
    <location>
        <position position="116"/>
    </location>
</feature>
<name>X0XCU3_9ZZZZ</name>
<sequence>MAKKTDIRTLIDKTQEYLPSETLALIEDAYEFVSQACPGDVGHALNTAVSIAELQLDEHCIAAALLHEVPMLSGVTLAEIEEKFGTEVAKLVEGLRKLAKISWPEELKPKKGAIDI</sequence>
<dbReference type="PANTHER" id="PTHR21262:SF31">
    <property type="entry name" value="GTP PYROPHOSPHOKINASE"/>
    <property type="match status" value="1"/>
</dbReference>
<organism evidence="1">
    <name type="scientific">marine sediment metagenome</name>
    <dbReference type="NCBI Taxonomy" id="412755"/>
    <lineage>
        <taxon>unclassified sequences</taxon>
        <taxon>metagenomes</taxon>
        <taxon>ecological metagenomes</taxon>
    </lineage>
</organism>
<dbReference type="EMBL" id="BARS01040966">
    <property type="protein sequence ID" value="GAG40925.1"/>
    <property type="molecule type" value="Genomic_DNA"/>
</dbReference>
<comment type="caution">
    <text evidence="1">The sequence shown here is derived from an EMBL/GenBank/DDBJ whole genome shotgun (WGS) entry which is preliminary data.</text>
</comment>
<dbReference type="AlphaFoldDB" id="X0XCU3"/>
<dbReference type="GO" id="GO:0005886">
    <property type="term" value="C:plasma membrane"/>
    <property type="evidence" value="ECO:0007669"/>
    <property type="project" value="TreeGrafter"/>
</dbReference>
<dbReference type="SUPFAM" id="SSF109604">
    <property type="entry name" value="HD-domain/PDEase-like"/>
    <property type="match status" value="1"/>
</dbReference>
<dbReference type="PANTHER" id="PTHR21262">
    <property type="entry name" value="GUANOSINE-3',5'-BIS DIPHOSPHATE 3'-PYROPHOSPHOHYDROLASE"/>
    <property type="match status" value="1"/>
</dbReference>
<protein>
    <recommendedName>
        <fullName evidence="2">HD domain-containing protein</fullName>
    </recommendedName>
</protein>
<evidence type="ECO:0008006" key="2">
    <source>
        <dbReference type="Google" id="ProtNLM"/>
    </source>
</evidence>
<accession>X0XCU3</accession>
<evidence type="ECO:0000313" key="1">
    <source>
        <dbReference type="EMBL" id="GAG40925.1"/>
    </source>
</evidence>
<dbReference type="Gene3D" id="1.10.3210.10">
    <property type="entry name" value="Hypothetical protein af1432"/>
    <property type="match status" value="1"/>
</dbReference>
<reference evidence="1" key="1">
    <citation type="journal article" date="2014" name="Front. Microbiol.">
        <title>High frequency of phylogenetically diverse reductive dehalogenase-homologous genes in deep subseafloor sedimentary metagenomes.</title>
        <authorList>
            <person name="Kawai M."/>
            <person name="Futagami T."/>
            <person name="Toyoda A."/>
            <person name="Takaki Y."/>
            <person name="Nishi S."/>
            <person name="Hori S."/>
            <person name="Arai W."/>
            <person name="Tsubouchi T."/>
            <person name="Morono Y."/>
            <person name="Uchiyama I."/>
            <person name="Ito T."/>
            <person name="Fujiyama A."/>
            <person name="Inagaki F."/>
            <person name="Takami H."/>
        </authorList>
    </citation>
    <scope>NUCLEOTIDE SEQUENCE</scope>
    <source>
        <strain evidence="1">Expedition CK06-06</strain>
    </source>
</reference>
<dbReference type="Pfam" id="PF13328">
    <property type="entry name" value="HD_4"/>
    <property type="match status" value="1"/>
</dbReference>